<organism evidence="1 2">
    <name type="scientific">candidate division WOR_3 bacterium SM23_42</name>
    <dbReference type="NCBI Taxonomy" id="1703779"/>
    <lineage>
        <taxon>Bacteria</taxon>
        <taxon>Bacteria division WOR-3</taxon>
    </lineage>
</organism>
<gene>
    <name evidence="1" type="ORF">AMJ83_06990</name>
</gene>
<dbReference type="Proteomes" id="UP000051373">
    <property type="component" value="Unassembled WGS sequence"/>
</dbReference>
<evidence type="ECO:0000313" key="1">
    <source>
        <dbReference type="EMBL" id="KPK63409.1"/>
    </source>
</evidence>
<name>A0A0S8FT02_UNCW3</name>
<proteinExistence type="predicted"/>
<dbReference type="AlphaFoldDB" id="A0A0S8FT02"/>
<reference evidence="1 2" key="1">
    <citation type="journal article" date="2015" name="Microbiome">
        <title>Genomic resolution of linkages in carbon, nitrogen, and sulfur cycling among widespread estuary sediment bacteria.</title>
        <authorList>
            <person name="Baker B.J."/>
            <person name="Lazar C.S."/>
            <person name="Teske A.P."/>
            <person name="Dick G.J."/>
        </authorList>
    </citation>
    <scope>NUCLEOTIDE SEQUENCE [LARGE SCALE GENOMIC DNA]</scope>
    <source>
        <strain evidence="1">SM23_42</strain>
    </source>
</reference>
<comment type="caution">
    <text evidence="1">The sequence shown here is derived from an EMBL/GenBank/DDBJ whole genome shotgun (WGS) entry which is preliminary data.</text>
</comment>
<accession>A0A0S8FT02</accession>
<evidence type="ECO:0008006" key="3">
    <source>
        <dbReference type="Google" id="ProtNLM"/>
    </source>
</evidence>
<dbReference type="Pfam" id="PF12675">
    <property type="entry name" value="DUF3795"/>
    <property type="match status" value="1"/>
</dbReference>
<dbReference type="STRING" id="1703779.AMJ83_06990"/>
<dbReference type="EMBL" id="LJUJ01000013">
    <property type="protein sequence ID" value="KPK63409.1"/>
    <property type="molecule type" value="Genomic_DNA"/>
</dbReference>
<evidence type="ECO:0000313" key="2">
    <source>
        <dbReference type="Proteomes" id="UP000051373"/>
    </source>
</evidence>
<sequence>MEDKKELLAYCGLYCGDCGGYDGAIADKAQKLKETLDRFKFHRTAKHFFPKDLKDYDKLYEMLSFITTLRCSKVCRHKTKGETKCEIRKCCTEKGFYACHECNDFETCDKIKKLTEPHGDAPIKNLRAIKEVGIEDWINKAKRFWFADDE</sequence>
<dbReference type="InterPro" id="IPR024227">
    <property type="entry name" value="DUF3795"/>
</dbReference>
<protein>
    <recommendedName>
        <fullName evidence="3">GON domain-containing protein</fullName>
    </recommendedName>
</protein>